<name>A0A0R3CLW2_9BRAD</name>
<evidence type="ECO:0000259" key="1">
    <source>
        <dbReference type="Pfam" id="PF03050"/>
    </source>
</evidence>
<dbReference type="EMBL" id="LJYF01000019">
    <property type="protein sequence ID" value="KRP98713.1"/>
    <property type="molecule type" value="Genomic_DNA"/>
</dbReference>
<sequence>MAASLPDGSRVRRESHARFCERLEVKSLRPTHPTVPVLAKLKTVTGRIWTYVRDDRPFAARIRRRPCSTTLATGLENIRKSHLAGYVGLMQADAFDGDNQLYKAQRKPAPILEAACWSHGRRKFFDQAKS</sequence>
<dbReference type="AlphaFoldDB" id="A0A0R3CLW2"/>
<evidence type="ECO:0000313" key="2">
    <source>
        <dbReference type="EMBL" id="KRP98713.1"/>
    </source>
</evidence>
<evidence type="ECO:0000313" key="3">
    <source>
        <dbReference type="Proteomes" id="UP000051380"/>
    </source>
</evidence>
<proteinExistence type="predicted"/>
<gene>
    <name evidence="2" type="ORF">AOQ72_16905</name>
</gene>
<reference evidence="2 3" key="1">
    <citation type="submission" date="2015-09" db="EMBL/GenBank/DDBJ databases">
        <title>Draft Genome Sequence of the Strain BR 3267 (Bradyrhizobium yuanmingense) recommended as inoculant for cowpea in Brazil.</title>
        <authorList>
            <person name="Simoes-Araujo J.L."/>
            <person name="Zilli J.E."/>
        </authorList>
    </citation>
    <scope>NUCLEOTIDE SEQUENCE [LARGE SCALE GENOMIC DNA]</scope>
    <source>
        <strain evidence="2 3">BR3267</strain>
    </source>
</reference>
<protein>
    <recommendedName>
        <fullName evidence="1">Transposase IS66 central domain-containing protein</fullName>
    </recommendedName>
</protein>
<feature type="domain" description="Transposase IS66 central" evidence="1">
    <location>
        <begin position="34"/>
        <end position="129"/>
    </location>
</feature>
<dbReference type="Proteomes" id="UP000051380">
    <property type="component" value="Unassembled WGS sequence"/>
</dbReference>
<dbReference type="Pfam" id="PF03050">
    <property type="entry name" value="DDE_Tnp_IS66"/>
    <property type="match status" value="1"/>
</dbReference>
<comment type="caution">
    <text evidence="2">The sequence shown here is derived from an EMBL/GenBank/DDBJ whole genome shotgun (WGS) entry which is preliminary data.</text>
</comment>
<dbReference type="InterPro" id="IPR004291">
    <property type="entry name" value="Transposase_IS66_central"/>
</dbReference>
<organism evidence="2 3">
    <name type="scientific">Bradyrhizobium yuanmingense</name>
    <dbReference type="NCBI Taxonomy" id="108015"/>
    <lineage>
        <taxon>Bacteria</taxon>
        <taxon>Pseudomonadati</taxon>
        <taxon>Pseudomonadota</taxon>
        <taxon>Alphaproteobacteria</taxon>
        <taxon>Hyphomicrobiales</taxon>
        <taxon>Nitrobacteraceae</taxon>
        <taxon>Bradyrhizobium</taxon>
    </lineage>
</organism>
<accession>A0A0R3CLW2</accession>